<keyword evidence="3" id="KW-1185">Reference proteome</keyword>
<evidence type="ECO:0000313" key="3">
    <source>
        <dbReference type="Proteomes" id="UP000266861"/>
    </source>
</evidence>
<dbReference type="OrthoDB" id="2303126at2759"/>
<gene>
    <name evidence="1" type="ORF">Glove_280g58</name>
    <name evidence="2" type="ORF">Glove_73g23</name>
</gene>
<dbReference type="EMBL" id="PQFF01000069">
    <property type="protein sequence ID" value="RHZ85034.1"/>
    <property type="molecule type" value="Genomic_DNA"/>
</dbReference>
<organism evidence="1 3">
    <name type="scientific">Diversispora epigaea</name>
    <dbReference type="NCBI Taxonomy" id="1348612"/>
    <lineage>
        <taxon>Eukaryota</taxon>
        <taxon>Fungi</taxon>
        <taxon>Fungi incertae sedis</taxon>
        <taxon>Mucoromycota</taxon>
        <taxon>Glomeromycotina</taxon>
        <taxon>Glomeromycetes</taxon>
        <taxon>Diversisporales</taxon>
        <taxon>Diversisporaceae</taxon>
        <taxon>Diversispora</taxon>
    </lineage>
</organism>
<sequence>MGDPTCQYIKRDDSGRLTCPYIKKDGSICGKGCWRITGCSLHWKLYYRNVAKIPCGVCGERTSAVIGYCPIHAKKIYFRNWYERQKAQRIEADAHHMTIDISFKRHKNGLRNGFFLCPDMSSALQVSF</sequence>
<name>A0A397I3H5_9GLOM</name>
<dbReference type="Proteomes" id="UP000266861">
    <property type="component" value="Unassembled WGS sequence"/>
</dbReference>
<reference evidence="1 3" key="1">
    <citation type="submission" date="2018-08" db="EMBL/GenBank/DDBJ databases">
        <title>Genome and evolution of the arbuscular mycorrhizal fungus Diversispora epigaea (formerly Glomus versiforme) and its bacterial endosymbionts.</title>
        <authorList>
            <person name="Sun X."/>
            <person name="Fei Z."/>
            <person name="Harrison M."/>
        </authorList>
    </citation>
    <scope>NUCLEOTIDE SEQUENCE [LARGE SCALE GENOMIC DNA]</scope>
    <source>
        <strain evidence="1 3">IT104</strain>
    </source>
</reference>
<protein>
    <submittedName>
        <fullName evidence="1">Uncharacterized protein</fullName>
    </submittedName>
</protein>
<accession>A0A397I3H5</accession>
<evidence type="ECO:0000313" key="2">
    <source>
        <dbReference type="EMBL" id="RHZ85034.1"/>
    </source>
</evidence>
<proteinExistence type="predicted"/>
<dbReference type="AlphaFoldDB" id="A0A397I3H5"/>
<dbReference type="EMBL" id="PQFF01000257">
    <property type="protein sequence ID" value="RHZ69712.1"/>
    <property type="molecule type" value="Genomic_DNA"/>
</dbReference>
<comment type="caution">
    <text evidence="1">The sequence shown here is derived from an EMBL/GenBank/DDBJ whole genome shotgun (WGS) entry which is preliminary data.</text>
</comment>
<evidence type="ECO:0000313" key="1">
    <source>
        <dbReference type="EMBL" id="RHZ69712.1"/>
    </source>
</evidence>